<dbReference type="CDD" id="cd07023">
    <property type="entry name" value="S49_Sppa_N_C"/>
    <property type="match status" value="1"/>
</dbReference>
<keyword evidence="7" id="KW-1185">Reference proteome</keyword>
<dbReference type="PANTHER" id="PTHR42987">
    <property type="entry name" value="PEPTIDASE S49"/>
    <property type="match status" value="1"/>
</dbReference>
<protein>
    <submittedName>
        <fullName evidence="6">Clp protease ClpP</fullName>
    </submittedName>
</protein>
<evidence type="ECO:0000256" key="1">
    <source>
        <dbReference type="ARBA" id="ARBA00008683"/>
    </source>
</evidence>
<dbReference type="GO" id="GO:0006508">
    <property type="term" value="P:proteolysis"/>
    <property type="evidence" value="ECO:0007669"/>
    <property type="project" value="UniProtKB-KW"/>
</dbReference>
<sequence>MNKKLITGVIIALVVFSLAVAMAVKGNDKATGKDVGSGEQIAVIHIEGTIMSTGPGGFGATGVAAADRIVANLKEARENPHIKAVILKLNTGGGTVVGSDEIGREVERVKKAGKIVVASMGEMAASGGYWIACKADKIVANPGTFTGSIGVIMQLTKLKGLYDKLGIEMYNFKTGPYKDMGATDRDITPEEREIFQSLVNDTYEDFIKVVAEGRKMDIAKVRQLADGRIYTGKQAKELGLVDELGDFNTAVKVAANLAKIKGEPELVEISGGQNIWQDIFGGLQGNGKMLPFPLEGLLLMPDPALLPLQTELQ</sequence>
<dbReference type="NCBIfam" id="TIGR00706">
    <property type="entry name" value="SppA_dom"/>
    <property type="match status" value="1"/>
</dbReference>
<dbReference type="Gene3D" id="3.90.226.10">
    <property type="entry name" value="2-enoyl-CoA Hydratase, Chain A, domain 1"/>
    <property type="match status" value="2"/>
</dbReference>
<dbReference type="Proteomes" id="UP000189464">
    <property type="component" value="Chromosome"/>
</dbReference>
<dbReference type="InterPro" id="IPR047272">
    <property type="entry name" value="S49_SppA_C"/>
</dbReference>
<dbReference type="GO" id="GO:0008236">
    <property type="term" value="F:serine-type peptidase activity"/>
    <property type="evidence" value="ECO:0007669"/>
    <property type="project" value="UniProtKB-KW"/>
</dbReference>
<name>A0A1S6J054_9FIRM</name>
<accession>A0A1S6J054</accession>
<dbReference type="EMBL" id="CP019698">
    <property type="protein sequence ID" value="AQS60406.1"/>
    <property type="molecule type" value="Genomic_DNA"/>
</dbReference>
<keyword evidence="3" id="KW-0378">Hydrolase</keyword>
<keyword evidence="4" id="KW-0720">Serine protease</keyword>
<dbReference type="AlphaFoldDB" id="A0A1S6J054"/>
<evidence type="ECO:0000256" key="4">
    <source>
        <dbReference type="ARBA" id="ARBA00022825"/>
    </source>
</evidence>
<proteinExistence type="inferred from homology"/>
<organism evidence="6 7">
    <name type="scientific">Desulforamulus ferrireducens</name>
    <dbReference type="NCBI Taxonomy" id="1833852"/>
    <lineage>
        <taxon>Bacteria</taxon>
        <taxon>Bacillati</taxon>
        <taxon>Bacillota</taxon>
        <taxon>Clostridia</taxon>
        <taxon>Eubacteriales</taxon>
        <taxon>Peptococcaceae</taxon>
        <taxon>Desulforamulus</taxon>
    </lineage>
</organism>
<evidence type="ECO:0000256" key="2">
    <source>
        <dbReference type="ARBA" id="ARBA00022670"/>
    </source>
</evidence>
<dbReference type="PANTHER" id="PTHR42987:SF4">
    <property type="entry name" value="PROTEASE SOHB-RELATED"/>
    <property type="match status" value="1"/>
</dbReference>
<evidence type="ECO:0000313" key="6">
    <source>
        <dbReference type="EMBL" id="AQS60406.1"/>
    </source>
</evidence>
<dbReference type="KEGG" id="dfg:B0537_15810"/>
<evidence type="ECO:0000259" key="5">
    <source>
        <dbReference type="Pfam" id="PF01343"/>
    </source>
</evidence>
<evidence type="ECO:0000256" key="3">
    <source>
        <dbReference type="ARBA" id="ARBA00022801"/>
    </source>
</evidence>
<keyword evidence="2 6" id="KW-0645">Protease</keyword>
<evidence type="ECO:0000313" key="7">
    <source>
        <dbReference type="Proteomes" id="UP000189464"/>
    </source>
</evidence>
<dbReference type="InterPro" id="IPR029045">
    <property type="entry name" value="ClpP/crotonase-like_dom_sf"/>
</dbReference>
<dbReference type="InterPro" id="IPR004635">
    <property type="entry name" value="Pept_S49_SppA"/>
</dbReference>
<feature type="domain" description="Peptidase S49" evidence="5">
    <location>
        <begin position="110"/>
        <end position="261"/>
    </location>
</feature>
<reference evidence="6 7" key="1">
    <citation type="journal article" date="2016" name="Int. J. Syst. Evol. Microbiol.">
        <title>Desulfotomaculum ferrireducens sp. nov., a moderately thermophilic sulfate-reducing and dissimilatory Fe(III)-reducing bacterium isolated from compost.</title>
        <authorList>
            <person name="Yang G."/>
            <person name="Guo J."/>
            <person name="Zhuang L."/>
            <person name="Yuan Y."/>
            <person name="Zhou S."/>
        </authorList>
    </citation>
    <scope>NUCLEOTIDE SEQUENCE [LARGE SCALE GENOMIC DNA]</scope>
    <source>
        <strain evidence="6 7">GSS09</strain>
    </source>
</reference>
<dbReference type="Pfam" id="PF01343">
    <property type="entry name" value="Peptidase_S49"/>
    <property type="match status" value="1"/>
</dbReference>
<dbReference type="SUPFAM" id="SSF52096">
    <property type="entry name" value="ClpP/crotonase"/>
    <property type="match status" value="1"/>
</dbReference>
<comment type="similarity">
    <text evidence="1">Belongs to the peptidase S49 family.</text>
</comment>
<dbReference type="OrthoDB" id="9764363at2"/>
<dbReference type="STRING" id="1833852.B0537_15810"/>
<gene>
    <name evidence="6" type="ORF">B0537_15810</name>
</gene>
<dbReference type="InterPro" id="IPR002142">
    <property type="entry name" value="Peptidase_S49"/>
</dbReference>
<dbReference type="RefSeq" id="WP_077715435.1">
    <property type="nucleotide sequence ID" value="NZ_CP019698.1"/>
</dbReference>